<dbReference type="OrthoDB" id="554080at2"/>
<comment type="caution">
    <text evidence="4">The sequence shown here is derived from an EMBL/GenBank/DDBJ whole genome shotgun (WGS) entry which is preliminary data.</text>
</comment>
<dbReference type="HAMAP" id="MF_01459">
    <property type="entry name" value="Chrphore_lyase_CpxS"/>
    <property type="match status" value="1"/>
</dbReference>
<dbReference type="PATRIC" id="fig|1637645.4.peg.119"/>
<dbReference type="CDD" id="cd16339">
    <property type="entry name" value="CpcS"/>
    <property type="match status" value="1"/>
</dbReference>
<dbReference type="AlphaFoldDB" id="A0A0F5YEF9"/>
<reference evidence="4 5" key="1">
    <citation type="submission" date="2015-06" db="EMBL/GenBank/DDBJ databases">
        <title>Draft genome assembly of filamentous brackish cyanobacterium Limnoraphis robusta strain CS-951.</title>
        <authorList>
            <person name="Willis A."/>
            <person name="Parks M."/>
            <person name="Burford M.A."/>
        </authorList>
    </citation>
    <scope>NUCLEOTIDE SEQUENCE [LARGE SCALE GENOMIC DNA]</scope>
    <source>
        <strain evidence="4 5">CS-951</strain>
    </source>
</reference>
<gene>
    <name evidence="3" type="primary">cpcS</name>
    <name evidence="4" type="ORF">WN50_15290</name>
</gene>
<dbReference type="EC" id="4.-.-.-" evidence="3"/>
<organism evidence="4 5">
    <name type="scientific">Limnoraphis robusta CS-951</name>
    <dbReference type="NCBI Taxonomy" id="1637645"/>
    <lineage>
        <taxon>Bacteria</taxon>
        <taxon>Bacillati</taxon>
        <taxon>Cyanobacteriota</taxon>
        <taxon>Cyanophyceae</taxon>
        <taxon>Oscillatoriophycideae</taxon>
        <taxon>Oscillatoriales</taxon>
        <taxon>Sirenicapillariaceae</taxon>
        <taxon>Limnoraphis</taxon>
    </lineage>
</organism>
<name>A0A0F5YEF9_9CYAN</name>
<accession>A0A0F5YEF9</accession>
<evidence type="ECO:0000256" key="2">
    <source>
        <dbReference type="ARBA" id="ARBA00023239"/>
    </source>
</evidence>
<dbReference type="GO" id="GO:0017006">
    <property type="term" value="P:protein-tetrapyrrole linkage"/>
    <property type="evidence" value="ECO:0007669"/>
    <property type="project" value="UniProtKB-UniRule"/>
</dbReference>
<evidence type="ECO:0000313" key="5">
    <source>
        <dbReference type="Proteomes" id="UP000033607"/>
    </source>
</evidence>
<dbReference type="RefSeq" id="WP_046279422.1">
    <property type="nucleotide sequence ID" value="NZ_LATL02000007.1"/>
</dbReference>
<dbReference type="GO" id="GO:0016829">
    <property type="term" value="F:lyase activity"/>
    <property type="evidence" value="ECO:0007669"/>
    <property type="project" value="UniProtKB-KW"/>
</dbReference>
<dbReference type="InterPro" id="IPR012674">
    <property type="entry name" value="Calycin"/>
</dbReference>
<proteinExistence type="inferred from homology"/>
<dbReference type="Gene3D" id="2.40.128.20">
    <property type="match status" value="1"/>
</dbReference>
<dbReference type="EMBL" id="LATL02000007">
    <property type="protein sequence ID" value="KKD37266.1"/>
    <property type="molecule type" value="Genomic_DNA"/>
</dbReference>
<evidence type="ECO:0000256" key="1">
    <source>
        <dbReference type="ARBA" id="ARBA00010681"/>
    </source>
</evidence>
<sequence>MDISEFLELSAGKWFSQRTIHNLSSGQLQAGKSNLTITLLPQNEPSITQLCEHHQVDPTMAWGGFQLAWEGTVEGDSQSQTGSTMLVPLIDSDSPHEGQFLQKRPGYDDHAFKGSYFLGEDEVLVLITETDNFYVEERLWYLMPNLRLRTSIFKHTNGFSQASFCSEIRIGIK</sequence>
<dbReference type="Pfam" id="PF09367">
    <property type="entry name" value="CpeS"/>
    <property type="match status" value="1"/>
</dbReference>
<comment type="function">
    <text evidence="3">Covalently attaches a chromophore to Cys residue(s) of phycobiliproteins.</text>
</comment>
<comment type="similarity">
    <text evidence="1 3">Belongs to the CpcS/CpeS biliprotein lyase family.</text>
</comment>
<protein>
    <recommendedName>
        <fullName evidence="3">Chromophore lyase CpcS/CpeS</fullName>
        <ecNumber evidence="3">4.-.-.-</ecNumber>
    </recommendedName>
</protein>
<dbReference type="Proteomes" id="UP000033607">
    <property type="component" value="Unassembled WGS sequence"/>
</dbReference>
<keyword evidence="2 3" id="KW-0456">Lyase</keyword>
<evidence type="ECO:0000256" key="3">
    <source>
        <dbReference type="HAMAP-Rule" id="MF_01459"/>
    </source>
</evidence>
<dbReference type="InterPro" id="IPR018536">
    <property type="entry name" value="CpcS/CpeS"/>
</dbReference>
<evidence type="ECO:0000313" key="4">
    <source>
        <dbReference type="EMBL" id="KKD37266.1"/>
    </source>
</evidence>